<evidence type="ECO:0000313" key="2">
    <source>
        <dbReference type="Proteomes" id="UP000005514"/>
    </source>
</evidence>
<dbReference type="EMBL" id="AKON01000004">
    <property type="protein sequence ID" value="EJB64303.1"/>
    <property type="molecule type" value="Genomic_DNA"/>
</dbReference>
<dbReference type="AlphaFoldDB" id="A0AB33XJE0"/>
<organism evidence="1 2">
    <name type="scientific">Helicobacter pylori Hp H-42</name>
    <dbReference type="NCBI Taxonomy" id="992047"/>
    <lineage>
        <taxon>Bacteria</taxon>
        <taxon>Pseudomonadati</taxon>
        <taxon>Campylobacterota</taxon>
        <taxon>Epsilonproteobacteria</taxon>
        <taxon>Campylobacterales</taxon>
        <taxon>Helicobacteraceae</taxon>
        <taxon>Helicobacter</taxon>
    </lineage>
</organism>
<name>A0AB33XJE0_HELPX</name>
<comment type="caution">
    <text evidence="1">The sequence shown here is derived from an EMBL/GenBank/DDBJ whole genome shotgun (WGS) entry which is preliminary data.</text>
</comment>
<reference evidence="1 2" key="1">
    <citation type="submission" date="2012-04" db="EMBL/GenBank/DDBJ databases">
        <title>Genome sequence of Helicobacter pylori Hp H-42.</title>
        <authorList>
            <person name="Blanchard T.G."/>
            <person name="Czinn S.J."/>
            <person name="McCracken C."/>
            <person name="Abolude K."/>
            <person name="Maroo A."/>
            <person name="Santana-Cruz I."/>
            <person name="Tallon L.J."/>
            <person name="Ficke F.W.F."/>
        </authorList>
    </citation>
    <scope>NUCLEOTIDE SEQUENCE [LARGE SCALE GENOMIC DNA]</scope>
    <source>
        <strain evidence="1 2">Hp H-42</strain>
    </source>
</reference>
<evidence type="ECO:0000313" key="1">
    <source>
        <dbReference type="EMBL" id="EJB64303.1"/>
    </source>
</evidence>
<protein>
    <submittedName>
        <fullName evidence="1">Uncharacterized protein</fullName>
    </submittedName>
</protein>
<accession>A0AB33XJE0</accession>
<proteinExistence type="predicted"/>
<dbReference type="Proteomes" id="UP000005514">
    <property type="component" value="Unassembled WGS sequence"/>
</dbReference>
<gene>
    <name evidence="1" type="ORF">HPHPH42_0669</name>
</gene>
<sequence length="43" mass="5068">MSGFSARGGVGIKTRLCFLMVVSNMLWWCDKERLYKRRSYAYS</sequence>